<dbReference type="Pfam" id="PF00400">
    <property type="entry name" value="WD40"/>
    <property type="match status" value="4"/>
</dbReference>
<feature type="repeat" description="WD" evidence="3">
    <location>
        <begin position="469"/>
        <end position="500"/>
    </location>
</feature>
<evidence type="ECO:0000256" key="1">
    <source>
        <dbReference type="ARBA" id="ARBA00022574"/>
    </source>
</evidence>
<dbReference type="InterPro" id="IPR036322">
    <property type="entry name" value="WD40_repeat_dom_sf"/>
</dbReference>
<organism evidence="6">
    <name type="scientific">Absidia glauca</name>
    <name type="common">Pin mould</name>
    <dbReference type="NCBI Taxonomy" id="4829"/>
    <lineage>
        <taxon>Eukaryota</taxon>
        <taxon>Fungi</taxon>
        <taxon>Fungi incertae sedis</taxon>
        <taxon>Mucoromycota</taxon>
        <taxon>Mucoromycotina</taxon>
        <taxon>Mucoromycetes</taxon>
        <taxon>Mucorales</taxon>
        <taxon>Cunninghamellaceae</taxon>
        <taxon>Absidia</taxon>
    </lineage>
</organism>
<feature type="repeat" description="WD" evidence="3">
    <location>
        <begin position="150"/>
        <end position="191"/>
    </location>
</feature>
<evidence type="ECO:0000313" key="6">
    <source>
        <dbReference type="EMBL" id="SAM09249.1"/>
    </source>
</evidence>
<gene>
    <name evidence="6" type="primary">ABSGL_14923.1 scaffold 15133</name>
</gene>
<proteinExistence type="predicted"/>
<accession>A0A168T094</accession>
<evidence type="ECO:0000256" key="5">
    <source>
        <dbReference type="SAM" id="MobiDB-lite"/>
    </source>
</evidence>
<dbReference type="PANTHER" id="PTHR22847:SF637">
    <property type="entry name" value="WD REPEAT DOMAIN 5B"/>
    <property type="match status" value="1"/>
</dbReference>
<feature type="repeat" description="WD" evidence="3">
    <location>
        <begin position="276"/>
        <end position="317"/>
    </location>
</feature>
<evidence type="ECO:0000256" key="3">
    <source>
        <dbReference type="PROSITE-ProRule" id="PRU00221"/>
    </source>
</evidence>
<dbReference type="CDD" id="cd00200">
    <property type="entry name" value="WD40"/>
    <property type="match status" value="1"/>
</dbReference>
<dbReference type="PROSITE" id="PS50294">
    <property type="entry name" value="WD_REPEATS_REGION"/>
    <property type="match status" value="3"/>
</dbReference>
<protein>
    <recommendedName>
        <fullName evidence="8">Transcriptional repressor Tup1 N-terminal domain-containing protein</fullName>
    </recommendedName>
</protein>
<dbReference type="InterPro" id="IPR020472">
    <property type="entry name" value="WD40_PAC1"/>
</dbReference>
<dbReference type="InterPro" id="IPR019775">
    <property type="entry name" value="WD40_repeat_CS"/>
</dbReference>
<dbReference type="InterPro" id="IPR001680">
    <property type="entry name" value="WD40_rpt"/>
</dbReference>
<dbReference type="Proteomes" id="UP000078561">
    <property type="component" value="Unassembled WGS sequence"/>
</dbReference>
<dbReference type="PROSITE" id="PS00678">
    <property type="entry name" value="WD_REPEATS_1"/>
    <property type="match status" value="3"/>
</dbReference>
<feature type="repeat" description="WD" evidence="3">
    <location>
        <begin position="193"/>
        <end position="234"/>
    </location>
</feature>
<dbReference type="EMBL" id="LT554999">
    <property type="protein sequence ID" value="SAM09249.1"/>
    <property type="molecule type" value="Genomic_DNA"/>
</dbReference>
<keyword evidence="2" id="KW-0677">Repeat</keyword>
<keyword evidence="4" id="KW-0175">Coiled coil</keyword>
<evidence type="ECO:0008006" key="8">
    <source>
        <dbReference type="Google" id="ProtNLM"/>
    </source>
</evidence>
<dbReference type="SUPFAM" id="SSF50978">
    <property type="entry name" value="WD40 repeat-like"/>
    <property type="match status" value="1"/>
</dbReference>
<dbReference type="AlphaFoldDB" id="A0A168T094"/>
<evidence type="ECO:0000256" key="2">
    <source>
        <dbReference type="ARBA" id="ARBA00022737"/>
    </source>
</evidence>
<dbReference type="Gene3D" id="2.130.10.10">
    <property type="entry name" value="YVTN repeat-like/Quinoprotein amine dehydrogenase"/>
    <property type="match status" value="2"/>
</dbReference>
<feature type="region of interest" description="Disordered" evidence="5">
    <location>
        <begin position="1"/>
        <end position="38"/>
    </location>
</feature>
<dbReference type="PRINTS" id="PR00320">
    <property type="entry name" value="GPROTEINBRPT"/>
</dbReference>
<dbReference type="PANTHER" id="PTHR22847">
    <property type="entry name" value="WD40 REPEAT PROTEIN"/>
    <property type="match status" value="1"/>
</dbReference>
<feature type="compositionally biased region" description="Low complexity" evidence="5">
    <location>
        <begin position="10"/>
        <end position="36"/>
    </location>
</feature>
<keyword evidence="7" id="KW-1185">Reference proteome</keyword>
<dbReference type="OrthoDB" id="6262491at2759"/>
<evidence type="ECO:0000256" key="4">
    <source>
        <dbReference type="SAM" id="Coils"/>
    </source>
</evidence>
<dbReference type="STRING" id="4829.A0A168T094"/>
<dbReference type="GO" id="GO:1990234">
    <property type="term" value="C:transferase complex"/>
    <property type="evidence" value="ECO:0007669"/>
    <property type="project" value="UniProtKB-ARBA"/>
</dbReference>
<keyword evidence="1 3" id="KW-0853">WD repeat</keyword>
<dbReference type="SMART" id="SM00320">
    <property type="entry name" value="WD40"/>
    <property type="match status" value="6"/>
</dbReference>
<evidence type="ECO:0000313" key="7">
    <source>
        <dbReference type="Proteomes" id="UP000078561"/>
    </source>
</evidence>
<dbReference type="PROSITE" id="PS50082">
    <property type="entry name" value="WD_REPEATS_2"/>
    <property type="match status" value="4"/>
</dbReference>
<reference evidence="6" key="1">
    <citation type="submission" date="2016-04" db="EMBL/GenBank/DDBJ databases">
        <authorList>
            <person name="Evans L.H."/>
            <person name="Alamgir A."/>
            <person name="Owens N."/>
            <person name="Weber N.D."/>
            <person name="Virtaneva K."/>
            <person name="Barbian K."/>
            <person name="Babar A."/>
            <person name="Rosenke K."/>
        </authorList>
    </citation>
    <scope>NUCLEOTIDE SEQUENCE [LARGE SCALE GENOMIC DNA]</scope>
    <source>
        <strain evidence="6">CBS 101.48</strain>
    </source>
</reference>
<sequence>MDTLPTQRQASSGGVLASLAQGSSSSSSSSSSLGPSNRDQQIEKLLKEVKQLKQRVDVMDKENIALKKSIYDLSARYAASISQGGLNYRPGPFVMDPINSTNTNSGVITKAQEILTKAVQQAGGDIDSLQTLGGYQDTRDGKVFQMRYDLKGHTGAVYCVEFSPSGELLATGSFDKTIRLWEFKESQKEVICLKAHTLNVSDLAWTTDSATLLSGSYDETCKTWDIQTGKLVCNTETEGFVQCVAWDFMENSVFYYGTSRKVLAMVDTRTDTPPMTIRNDSMVNTLYSSRDGIHVITGDANGILKVWDMRTRKCISETENDKGKMPITHISIGKRRTDASRRAVDDYDEPRYMAVNSYDNLLRVYDRGMDPPKSKLRQVHALKGFTNRNWPIKSSFYCGSEFNSSIRIQPSTTSNDHSDHDYPSIPSDYLSELAEPKEEKSVLLATGSADPYVYLYNVGEDRSELMQRMEGHTDRVYSVNFHPTEPILASGSADFTVKIWGPSFKSKKKIIL</sequence>
<dbReference type="OMA" id="VQEHDYR"/>
<feature type="coiled-coil region" evidence="4">
    <location>
        <begin position="42"/>
        <end position="69"/>
    </location>
</feature>
<dbReference type="InterPro" id="IPR015943">
    <property type="entry name" value="WD40/YVTN_repeat-like_dom_sf"/>
</dbReference>
<dbReference type="InParanoid" id="A0A168T094"/>
<name>A0A168T094_ABSGL</name>